<organism evidence="2 3">
    <name type="scientific">Pseudomonas phage Nerthus</name>
    <dbReference type="NCBI Taxonomy" id="2163984"/>
    <lineage>
        <taxon>Viruses</taxon>
        <taxon>Duplodnaviria</taxon>
        <taxon>Heunggongvirae</taxon>
        <taxon>Uroviricota</taxon>
        <taxon>Caudoviricetes</taxon>
        <taxon>Autographivirales</taxon>
        <taxon>Autosignataviridae</taxon>
        <taxon>Colwellvirinae</taxon>
        <taxon>Nerthusvirus</taxon>
        <taxon>Nerthusvirus nerthus</taxon>
        <taxon>Uliginvirus nerthus</taxon>
    </lineage>
</organism>
<proteinExistence type="predicted"/>
<name>A0A2S1GMS2_9CAUD</name>
<dbReference type="RefSeq" id="YP_009800592.1">
    <property type="nucleotide sequence ID" value="NC_047955.1"/>
</dbReference>
<accession>A0A2S1GMS2</accession>
<keyword evidence="3" id="KW-1185">Reference proteome</keyword>
<evidence type="ECO:0000256" key="1">
    <source>
        <dbReference type="SAM" id="MobiDB-lite"/>
    </source>
</evidence>
<dbReference type="KEGG" id="vg:54991092"/>
<protein>
    <submittedName>
        <fullName evidence="2">Uncharacterized protein</fullName>
    </submittedName>
</protein>
<dbReference type="Proteomes" id="UP000247194">
    <property type="component" value="Segment"/>
</dbReference>
<evidence type="ECO:0000313" key="3">
    <source>
        <dbReference type="Proteomes" id="UP000247194"/>
    </source>
</evidence>
<dbReference type="GeneID" id="54991092"/>
<feature type="region of interest" description="Disordered" evidence="1">
    <location>
        <begin position="1"/>
        <end position="24"/>
    </location>
</feature>
<reference evidence="2 3" key="1">
    <citation type="submission" date="2018-03" db="EMBL/GenBank/DDBJ databases">
        <title>Phage therapy in agriculture - a green tech approach to combat plant pathogenic bacteria.</title>
        <authorList>
            <person name="Carstens A.B."/>
            <person name="Djurhuus A.M."/>
            <person name="Hansen L.H."/>
        </authorList>
    </citation>
    <scope>NUCLEOTIDE SEQUENCE [LARGE SCALE GENOMIC DNA]</scope>
</reference>
<sequence length="239" mass="24805">MAQAKVTGEYPKESQTPALTQPFAKSVKGAPITVADLQDPQHPINISNISGKTRGGTVLLDNDSVWMALGHRAVDGWQEVGAGGVKTVNGRGPDENGDVTLVIPAGTVTSVNGVEPDEEGAVALNVIKTVNGAGPDASGNINVSNKQELTYYSQTELTIDDASDGKLYVLNGTDQQVTFGAVTKTIQCSFVGTGAIAVTQGTATQFITEGDWAASVPAGRIVKLTNNGNLWVMDRPAAP</sequence>
<dbReference type="EMBL" id="MH113813">
    <property type="protein sequence ID" value="AWD90674.1"/>
    <property type="molecule type" value="Genomic_DNA"/>
</dbReference>
<evidence type="ECO:0000313" key="2">
    <source>
        <dbReference type="EMBL" id="AWD90674.1"/>
    </source>
</evidence>